<feature type="domain" description="Sulfatase-modifying factor enzyme-like" evidence="2">
    <location>
        <begin position="856"/>
        <end position="1081"/>
    </location>
</feature>
<dbReference type="OrthoDB" id="9812426at2"/>
<dbReference type="EMBL" id="AP019860">
    <property type="protein sequence ID" value="BBM85363.1"/>
    <property type="molecule type" value="Genomic_DNA"/>
</dbReference>
<dbReference type="Proteomes" id="UP000326354">
    <property type="component" value="Chromosome"/>
</dbReference>
<dbReference type="Gene3D" id="3.90.1580.10">
    <property type="entry name" value="paralog of FGE (formylglycine-generating enzyme)"/>
    <property type="match status" value="2"/>
</dbReference>
<evidence type="ECO:0000313" key="3">
    <source>
        <dbReference type="EMBL" id="BBM85363.1"/>
    </source>
</evidence>
<feature type="domain" description="Sulfatase-modifying factor enzyme-like" evidence="2">
    <location>
        <begin position="30"/>
        <end position="189"/>
    </location>
</feature>
<proteinExistence type="predicted"/>
<feature type="coiled-coil region" evidence="1">
    <location>
        <begin position="375"/>
        <end position="436"/>
    </location>
</feature>
<dbReference type="InterPro" id="IPR005532">
    <property type="entry name" value="SUMF_dom"/>
</dbReference>
<feature type="coiled-coil region" evidence="1">
    <location>
        <begin position="697"/>
        <end position="788"/>
    </location>
</feature>
<dbReference type="AlphaFoldDB" id="A0A5S9INV6"/>
<reference evidence="3 4" key="1">
    <citation type="submission" date="2019-08" db="EMBL/GenBank/DDBJ databases">
        <title>Complete genome sequence of Candidatus Uab amorphum.</title>
        <authorList>
            <person name="Shiratori T."/>
            <person name="Suzuki S."/>
            <person name="Kakizawa Y."/>
            <person name="Ishida K."/>
        </authorList>
    </citation>
    <scope>NUCLEOTIDE SEQUENCE [LARGE SCALE GENOMIC DNA]</scope>
    <source>
        <strain evidence="3 4">SRT547</strain>
    </source>
</reference>
<dbReference type="InterPro" id="IPR042095">
    <property type="entry name" value="SUMF_sf"/>
</dbReference>
<keyword evidence="1" id="KW-0175">Coiled coil</keyword>
<keyword evidence="4" id="KW-1185">Reference proteome</keyword>
<evidence type="ECO:0000313" key="4">
    <source>
        <dbReference type="Proteomes" id="UP000326354"/>
    </source>
</evidence>
<organism evidence="3 4">
    <name type="scientific">Uabimicrobium amorphum</name>
    <dbReference type="NCBI Taxonomy" id="2596890"/>
    <lineage>
        <taxon>Bacteria</taxon>
        <taxon>Pseudomonadati</taxon>
        <taxon>Planctomycetota</taxon>
        <taxon>Candidatus Uabimicrobiia</taxon>
        <taxon>Candidatus Uabimicrobiales</taxon>
        <taxon>Candidatus Uabimicrobiaceae</taxon>
        <taxon>Candidatus Uabimicrobium</taxon>
    </lineage>
</organism>
<evidence type="ECO:0000256" key="1">
    <source>
        <dbReference type="SAM" id="Coils"/>
    </source>
</evidence>
<feature type="coiled-coil region" evidence="1">
    <location>
        <begin position="276"/>
        <end position="313"/>
    </location>
</feature>
<dbReference type="RefSeq" id="WP_151969471.1">
    <property type="nucleotide sequence ID" value="NZ_AP019860.1"/>
</dbReference>
<sequence>MKKCLCVLSIFFSLIYAEEVLFVKSGEVDGIQVGAFYLGKKEISNQDFFLFIEEDGYNEKHLWDASVLENFDEKFKIEGGDRAPRTWKEVSPPEGKEYQPVQGITKAEARAYARTRGWSVPSENMWKLAQKQHNIGAYPWFDDVEENNSGIRLVRYFAPGEAVSSMQNEMKSFAKVSQVNRNASGIRDLGRKYKKINKQVQKFDKDMRVVMDDLQKNKQQELEKVVATMNSKLQALEQQQKTKIEQTMAAWRKEQQRSTSKIKDLTKLVVMNSQEIATLKSDYDTVAAENKNLKKEIQKLDTLIKQVRGMQQQLTKQQTLASSMQKKFQNMSGSVNAEVKKAIDDFKSEQQSWLGNQERNFGNKSKQWEKKFARIDEMSKDTVELEKQVKRLNSLCPPLPGNGNYVQSLLTVKSGLEEVRLTAKKIQTDVNFLQQKDIAIEQQLPVLKKQDDLLAKEDSKLQSAIKSMSSRDDYQDKEIAKLDALSGQMDKKTKLIAGNIDALQKNDLEIIGKISDVQGSVSSHIQQYQASKQQTGEMLTAITRHKEDIQTIQKNVQNLQSKDIKMAKSLKQTVDLLRGESEDIRKKLFSAQQSEVKTIAENTNKNAAEIRGLESYVGNVRSRILKKMETLESDIKNVEQKRNRLETDFRIAATQMRHNMLEIGQKMLQLFEKGMFMGPISPDKEVSPKEMKEHIDKQQSQQNVKLASKELKKFKSELEKFKQRQDKLQDKYDALQKEHSKMNEEHGKISQEHGKWKKEILQRQDQENRKLLERIKQTQRIAMQAQNQGDVSSKVYSEYRRDLADLCYNTSVVFFKNNEIELANSFINMCFKYDANMPTAKRFWNDNWVELNTPRGMVYIPKKTAILGKANDFEFPYRKKQVPSFFMDRYEVTRGEFADFVAKAYSKDDVWSKEGRLWRKNRKKPQNWQDPNVNEEKLPVSNVSYYEAEAYAKWKGKRLPTADEWERAARYNDGRLYPWGNKQPREGKQFRANFRQIGMYKDKFLYSAPVGYFKDDVSMEGVFDLCGNVAEWCSNSHRRNKNKKAIKGGSFNSTRYRLQGYFEMGEEPSATAPFIGFRCVKDSPR</sequence>
<dbReference type="KEGG" id="uam:UABAM_03729"/>
<dbReference type="PANTHER" id="PTHR23150">
    <property type="entry name" value="SULFATASE MODIFYING FACTOR 1, 2"/>
    <property type="match status" value="1"/>
</dbReference>
<gene>
    <name evidence="3" type="ORF">UABAM_03729</name>
</gene>
<accession>A0A5S9INV6</accession>
<dbReference type="Pfam" id="PF03781">
    <property type="entry name" value="FGE-sulfatase"/>
    <property type="match status" value="2"/>
</dbReference>
<feature type="coiled-coil region" evidence="1">
    <location>
        <begin position="186"/>
        <end position="246"/>
    </location>
</feature>
<dbReference type="InterPro" id="IPR051043">
    <property type="entry name" value="Sulfatase_Mod_Factor_Kinase"/>
</dbReference>
<dbReference type="SUPFAM" id="SSF56436">
    <property type="entry name" value="C-type lectin-like"/>
    <property type="match status" value="2"/>
</dbReference>
<name>A0A5S9INV6_UABAM</name>
<dbReference type="GO" id="GO:0120147">
    <property type="term" value="F:formylglycine-generating oxidase activity"/>
    <property type="evidence" value="ECO:0007669"/>
    <property type="project" value="TreeGrafter"/>
</dbReference>
<protein>
    <submittedName>
        <fullName evidence="3">Ergothioneine biosynthesis protein EgtB</fullName>
    </submittedName>
</protein>
<dbReference type="InterPro" id="IPR016187">
    <property type="entry name" value="CTDL_fold"/>
</dbReference>
<feature type="coiled-coil region" evidence="1">
    <location>
        <begin position="542"/>
        <end position="587"/>
    </location>
</feature>
<feature type="coiled-coil region" evidence="1">
    <location>
        <begin position="621"/>
        <end position="655"/>
    </location>
</feature>
<dbReference type="PANTHER" id="PTHR23150:SF19">
    <property type="entry name" value="FORMYLGLYCINE-GENERATING ENZYME"/>
    <property type="match status" value="1"/>
</dbReference>
<evidence type="ECO:0000259" key="2">
    <source>
        <dbReference type="Pfam" id="PF03781"/>
    </source>
</evidence>